<dbReference type="GO" id="GO:0008137">
    <property type="term" value="F:NADH dehydrogenase (ubiquinone) activity"/>
    <property type="evidence" value="ECO:0007669"/>
    <property type="project" value="UniProtKB-EC"/>
</dbReference>
<dbReference type="Pfam" id="PF00361">
    <property type="entry name" value="Proton_antipo_M"/>
    <property type="match status" value="1"/>
</dbReference>
<organism evidence="6">
    <name type="scientific">Longidorus helveticus</name>
    <dbReference type="NCBI Taxonomy" id="224457"/>
    <lineage>
        <taxon>Eukaryota</taxon>
        <taxon>Metazoa</taxon>
        <taxon>Ecdysozoa</taxon>
        <taxon>Nematoda</taxon>
        <taxon>Enoplea</taxon>
        <taxon>Dorylaimia</taxon>
        <taxon>Dorylaimida</taxon>
        <taxon>Dorylaimina</taxon>
        <taxon>Longidoroidea</taxon>
        <taxon>Longidoridae</taxon>
        <taxon>Longidorus</taxon>
    </lineage>
</organism>
<dbReference type="InterPro" id="IPR001750">
    <property type="entry name" value="ND/Mrp_TM"/>
</dbReference>
<dbReference type="EMBL" id="JN627418">
    <property type="protein sequence ID" value="AFB69329.1"/>
    <property type="molecule type" value="Genomic_DNA"/>
</dbReference>
<keyword evidence="6" id="KW-0496">Mitochondrion</keyword>
<evidence type="ECO:0000256" key="4">
    <source>
        <dbReference type="SAM" id="Phobius"/>
    </source>
</evidence>
<reference evidence="6" key="1">
    <citation type="journal article" date="2012" name="Eur. J. Plant Pathol.">
        <title>Characterization of Longidorus helveticus (Nematoda: Longidoridae) from the Czech Republic.</title>
        <authorList>
            <person name="Kumari S."/>
            <person name="Subbotin S.A."/>
        </authorList>
    </citation>
    <scope>NUCLEOTIDE SEQUENCE</scope>
    <source>
        <strain evidence="6">CH</strain>
    </source>
</reference>
<evidence type="ECO:0000256" key="2">
    <source>
        <dbReference type="ARBA" id="ARBA00012944"/>
    </source>
</evidence>
<protein>
    <recommendedName>
        <fullName evidence="2">NADH:ubiquinone reductase (H(+)-translocating)</fullName>
        <ecNumber evidence="2">7.1.1.2</ecNumber>
    </recommendedName>
</protein>
<sequence>MILASLLLKLGGYGLFRIICFFYVVGLTTSLFFLASLASMITFTQSDSKKLIAYSSVTHMSMMAVSPVGGPAVMFFVVAMASLSHSWASSGMFLIGGSFSHASHSRLLQLGWGESKFSKVGLLLGL</sequence>
<dbReference type="AlphaFoldDB" id="H6U8D0"/>
<comment type="catalytic activity">
    <reaction evidence="3">
        <text>a ubiquinone + NADH + 5 H(+)(in) = a ubiquinol + NAD(+) + 4 H(+)(out)</text>
        <dbReference type="Rhea" id="RHEA:29091"/>
        <dbReference type="Rhea" id="RHEA-COMP:9565"/>
        <dbReference type="Rhea" id="RHEA-COMP:9566"/>
        <dbReference type="ChEBI" id="CHEBI:15378"/>
        <dbReference type="ChEBI" id="CHEBI:16389"/>
        <dbReference type="ChEBI" id="CHEBI:17976"/>
        <dbReference type="ChEBI" id="CHEBI:57540"/>
        <dbReference type="ChEBI" id="CHEBI:57945"/>
        <dbReference type="EC" id="7.1.1.2"/>
    </reaction>
</comment>
<evidence type="ECO:0000256" key="1">
    <source>
        <dbReference type="ARBA" id="ARBA00003257"/>
    </source>
</evidence>
<feature type="non-terminal residue" evidence="6">
    <location>
        <position position="1"/>
    </location>
</feature>
<comment type="function">
    <text evidence="1">Core subunit of the mitochondrial membrane respiratory chain NADH dehydrogenase (Complex I) that is believed to belong to the minimal assembly required for catalysis. Complex I functions in the transfer of electrons from NADH to the respiratory chain. The immediate electron acceptor for the enzyme is believed to be ubiquinone.</text>
</comment>
<keyword evidence="4" id="KW-0812">Transmembrane</keyword>
<keyword evidence="4" id="KW-0472">Membrane</keyword>
<feature type="non-terminal residue" evidence="6">
    <location>
        <position position="126"/>
    </location>
</feature>
<evidence type="ECO:0000256" key="3">
    <source>
        <dbReference type="ARBA" id="ARBA00049551"/>
    </source>
</evidence>
<geneLocation type="mitochondrion" evidence="6"/>
<feature type="domain" description="NADH:quinone oxidoreductase/Mrp antiporter transmembrane" evidence="5">
    <location>
        <begin position="1"/>
        <end position="105"/>
    </location>
</feature>
<accession>H6U8D0</accession>
<gene>
    <name evidence="6" type="primary">nad4</name>
</gene>
<keyword evidence="4" id="KW-1133">Transmembrane helix</keyword>
<dbReference type="EC" id="7.1.1.2" evidence="2"/>
<feature type="transmembrane region" description="Helical" evidence="4">
    <location>
        <begin position="51"/>
        <end position="69"/>
    </location>
</feature>
<evidence type="ECO:0000259" key="5">
    <source>
        <dbReference type="Pfam" id="PF00361"/>
    </source>
</evidence>
<proteinExistence type="predicted"/>
<name>H6U8D0_9BILA</name>
<evidence type="ECO:0000313" key="6">
    <source>
        <dbReference type="EMBL" id="AFB69329.1"/>
    </source>
</evidence>
<feature type="transmembrane region" description="Helical" evidence="4">
    <location>
        <begin position="15"/>
        <end position="39"/>
    </location>
</feature>